<keyword evidence="8" id="KW-1185">Reference proteome</keyword>
<dbReference type="PROSITE" id="PS51891">
    <property type="entry name" value="CENP_V_GFA"/>
    <property type="match status" value="1"/>
</dbReference>
<evidence type="ECO:0000313" key="8">
    <source>
        <dbReference type="Proteomes" id="UP001345013"/>
    </source>
</evidence>
<comment type="similarity">
    <text evidence="1">Belongs to the Gfa family.</text>
</comment>
<sequence length="210" mass="23262">MSDQRPTLPRRTSSPLKHKSTSQHQLQQCLQKASSRLEAPKCLTLERPRLAIAEAFSSSLQASTSTGYTAAKLVTNASQPTEGEDLVDTFICNCTDCHKITASMFASNFTINDSALEHLRGQEKLTVFSQNKTIGTGNTMSNYFCSVCGTLMYRRGTGFPGQSILRIGTVDDFSLHATELKPRIERFVKDRVSWFKGGEGVQQVQGYYYG</sequence>
<dbReference type="InterPro" id="IPR011057">
    <property type="entry name" value="Mss4-like_sf"/>
</dbReference>
<dbReference type="Gene3D" id="3.90.1590.10">
    <property type="entry name" value="glutathione-dependent formaldehyde- activating enzyme (gfa)"/>
    <property type="match status" value="1"/>
</dbReference>
<keyword evidence="4" id="KW-0456">Lyase</keyword>
<dbReference type="InterPro" id="IPR006913">
    <property type="entry name" value="CENP-V/GFA"/>
</dbReference>
<proteinExistence type="inferred from homology"/>
<evidence type="ECO:0000256" key="4">
    <source>
        <dbReference type="ARBA" id="ARBA00023239"/>
    </source>
</evidence>
<evidence type="ECO:0000256" key="1">
    <source>
        <dbReference type="ARBA" id="ARBA00005495"/>
    </source>
</evidence>
<organism evidence="7 8">
    <name type="scientific">Lithohypha guttulata</name>
    <dbReference type="NCBI Taxonomy" id="1690604"/>
    <lineage>
        <taxon>Eukaryota</taxon>
        <taxon>Fungi</taxon>
        <taxon>Dikarya</taxon>
        <taxon>Ascomycota</taxon>
        <taxon>Pezizomycotina</taxon>
        <taxon>Eurotiomycetes</taxon>
        <taxon>Chaetothyriomycetidae</taxon>
        <taxon>Chaetothyriales</taxon>
        <taxon>Trichomeriaceae</taxon>
        <taxon>Lithohypha</taxon>
    </lineage>
</organism>
<evidence type="ECO:0000256" key="3">
    <source>
        <dbReference type="ARBA" id="ARBA00022833"/>
    </source>
</evidence>
<gene>
    <name evidence="7" type="ORF">LTR24_006457</name>
</gene>
<dbReference type="EMBL" id="JAVRRG010000083">
    <property type="protein sequence ID" value="KAK5087747.1"/>
    <property type="molecule type" value="Genomic_DNA"/>
</dbReference>
<evidence type="ECO:0000259" key="6">
    <source>
        <dbReference type="PROSITE" id="PS51891"/>
    </source>
</evidence>
<evidence type="ECO:0000256" key="5">
    <source>
        <dbReference type="SAM" id="MobiDB-lite"/>
    </source>
</evidence>
<accession>A0ABR0K5Y8</accession>
<dbReference type="SUPFAM" id="SSF51316">
    <property type="entry name" value="Mss4-like"/>
    <property type="match status" value="1"/>
</dbReference>
<dbReference type="Pfam" id="PF04828">
    <property type="entry name" value="GFA"/>
    <property type="match status" value="1"/>
</dbReference>
<reference evidence="7 8" key="1">
    <citation type="submission" date="2023-08" db="EMBL/GenBank/DDBJ databases">
        <title>Black Yeasts Isolated from many extreme environments.</title>
        <authorList>
            <person name="Coleine C."/>
            <person name="Stajich J.E."/>
            <person name="Selbmann L."/>
        </authorList>
    </citation>
    <scope>NUCLEOTIDE SEQUENCE [LARGE SCALE GENOMIC DNA]</scope>
    <source>
        <strain evidence="7 8">CCFEE 5885</strain>
    </source>
</reference>
<comment type="caution">
    <text evidence="7">The sequence shown here is derived from an EMBL/GenBank/DDBJ whole genome shotgun (WGS) entry which is preliminary data.</text>
</comment>
<feature type="domain" description="CENP-V/GFA" evidence="6">
    <location>
        <begin position="65"/>
        <end position="184"/>
    </location>
</feature>
<keyword evidence="2" id="KW-0479">Metal-binding</keyword>
<evidence type="ECO:0000313" key="7">
    <source>
        <dbReference type="EMBL" id="KAK5087747.1"/>
    </source>
</evidence>
<name>A0ABR0K5Y8_9EURO</name>
<dbReference type="PANTHER" id="PTHR33337">
    <property type="entry name" value="GFA DOMAIN-CONTAINING PROTEIN"/>
    <property type="match status" value="1"/>
</dbReference>
<keyword evidence="3" id="KW-0862">Zinc</keyword>
<protein>
    <recommendedName>
        <fullName evidence="6">CENP-V/GFA domain-containing protein</fullName>
    </recommendedName>
</protein>
<dbReference type="Proteomes" id="UP001345013">
    <property type="component" value="Unassembled WGS sequence"/>
</dbReference>
<feature type="region of interest" description="Disordered" evidence="5">
    <location>
        <begin position="1"/>
        <end position="24"/>
    </location>
</feature>
<dbReference type="PANTHER" id="PTHR33337:SF8">
    <property type="entry name" value="CENP-V_GFA DOMAIN-CONTAINING PROTEIN"/>
    <property type="match status" value="1"/>
</dbReference>
<evidence type="ECO:0000256" key="2">
    <source>
        <dbReference type="ARBA" id="ARBA00022723"/>
    </source>
</evidence>
<feature type="compositionally biased region" description="Polar residues" evidence="5">
    <location>
        <begin position="1"/>
        <end position="15"/>
    </location>
</feature>